<evidence type="ECO:0000256" key="8">
    <source>
        <dbReference type="ARBA" id="ARBA00023125"/>
    </source>
</evidence>
<dbReference type="GO" id="GO:0005634">
    <property type="term" value="C:nucleus"/>
    <property type="evidence" value="ECO:0007669"/>
    <property type="project" value="UniProtKB-SubCell"/>
</dbReference>
<comment type="function">
    <text evidence="1">Core component of nucleosome. Nucleosomes wrap and compact DNA into chromatin, limiting DNA accessibility to the cellular machineries which require DNA as a template. Histones thereby play a central role in transcription regulation, DNA repair, DNA replication and chromosomal stability. DNA accessibility is regulated via a complex set of post-translational modifications of histones, also called histone code, and nucleosome remodeling.</text>
</comment>
<keyword evidence="8" id="KW-0238">DNA-binding</keyword>
<accession>A0A232LTL8</accession>
<dbReference type="GO" id="GO:0043505">
    <property type="term" value="C:CENP-A containing nucleosome"/>
    <property type="evidence" value="ECO:0007669"/>
    <property type="project" value="EnsemblFungi"/>
</dbReference>
<evidence type="ECO:0000313" key="20">
    <source>
        <dbReference type="Proteomes" id="UP000243515"/>
    </source>
</evidence>
<evidence type="ECO:0000256" key="3">
    <source>
        <dbReference type="ARBA" id="ARBA00004584"/>
    </source>
</evidence>
<keyword evidence="20" id="KW-1185">Reference proteome</keyword>
<evidence type="ECO:0000259" key="18">
    <source>
        <dbReference type="Pfam" id="PF00125"/>
    </source>
</evidence>
<dbReference type="EMBL" id="NPHW01004806">
    <property type="protein sequence ID" value="OXV07503.1"/>
    <property type="molecule type" value="Genomic_DNA"/>
</dbReference>
<evidence type="ECO:0000256" key="14">
    <source>
        <dbReference type="ARBA" id="ARBA00044180"/>
    </source>
</evidence>
<evidence type="ECO:0000256" key="7">
    <source>
        <dbReference type="ARBA" id="ARBA00022454"/>
    </source>
</evidence>
<dbReference type="GO" id="GO:0005729">
    <property type="term" value="C:2-micrometer circle DNA"/>
    <property type="evidence" value="ECO:0007669"/>
    <property type="project" value="EnsemblFungi"/>
</dbReference>
<dbReference type="OrthoDB" id="842664at2759"/>
<dbReference type="PANTHER" id="PTHR45810">
    <property type="entry name" value="HISTONE H3.2"/>
    <property type="match status" value="1"/>
</dbReference>
<comment type="function">
    <text evidence="12">Histone H3-like nucleosomal protein that is specifically found in centromeric nucleosomes. Replaces conventional H3 in the nucleosome core of centromeric chromatin that serves as an assembly site for the inner kinetochore. Required for recruitment and assembly of kinetochore proteins, mitotic progression and chromosome segregation. May serve as an epigenetic mark that propagates centromere identity through replication and cell division.</text>
</comment>
<name>A0A232LTL8_9EURO</name>
<comment type="similarity">
    <text evidence="4">Belongs to the histone H3 family.</text>
</comment>
<evidence type="ECO:0000256" key="9">
    <source>
        <dbReference type="ARBA" id="ARBA00023242"/>
    </source>
</evidence>
<evidence type="ECO:0000256" key="16">
    <source>
        <dbReference type="ARBA" id="ARBA00044336"/>
    </source>
</evidence>
<evidence type="ECO:0000256" key="15">
    <source>
        <dbReference type="ARBA" id="ARBA00044234"/>
    </source>
</evidence>
<dbReference type="GO" id="GO:0061644">
    <property type="term" value="P:protein localization to CENP-A containing chromatin"/>
    <property type="evidence" value="ECO:0007669"/>
    <property type="project" value="EnsemblFungi"/>
</dbReference>
<dbReference type="GO" id="GO:0030543">
    <property type="term" value="P:2-micrometer plasmid partitioning"/>
    <property type="evidence" value="ECO:0007669"/>
    <property type="project" value="EnsemblFungi"/>
</dbReference>
<reference evidence="19 20" key="1">
    <citation type="journal article" date="2015" name="Environ. Microbiol.">
        <title>Metagenome sequence of Elaphomyces granulatus from sporocarp tissue reveals Ascomycota ectomycorrhizal fingerprints of genome expansion and a Proteobacteria-rich microbiome.</title>
        <authorList>
            <person name="Quandt C.A."/>
            <person name="Kohler A."/>
            <person name="Hesse C.N."/>
            <person name="Sharpton T.J."/>
            <person name="Martin F."/>
            <person name="Spatafora J.W."/>
        </authorList>
    </citation>
    <scope>NUCLEOTIDE SEQUENCE [LARGE SCALE GENOMIC DNA]</scope>
    <source>
        <strain evidence="19 20">OSC145934</strain>
    </source>
</reference>
<keyword evidence="10" id="KW-0544">Nucleosome core</keyword>
<protein>
    <recommendedName>
        <fullName evidence="6">Histone H3</fullName>
    </recommendedName>
    <alternativeName>
        <fullName evidence="16">CENP-A homolog</fullName>
    </alternativeName>
    <alternativeName>
        <fullName evidence="15">CENPA homolog</fullName>
    </alternativeName>
    <alternativeName>
        <fullName evidence="14">Histone H3-like centromeric protein CSE4</fullName>
    </alternativeName>
</protein>
<dbReference type="GO" id="GO:0005777">
    <property type="term" value="C:peroxisome"/>
    <property type="evidence" value="ECO:0007669"/>
    <property type="project" value="EnsemblFungi"/>
</dbReference>
<keyword evidence="7" id="KW-0158">Chromosome</keyword>
<evidence type="ECO:0000256" key="5">
    <source>
        <dbReference type="ARBA" id="ARBA00011538"/>
    </source>
</evidence>
<evidence type="ECO:0000313" key="19">
    <source>
        <dbReference type="EMBL" id="OXV07503.1"/>
    </source>
</evidence>
<dbReference type="PANTHER" id="PTHR45810:SF1">
    <property type="entry name" value="HISTONE H3-LIKE CENTROMERIC PROTEIN A"/>
    <property type="match status" value="1"/>
</dbReference>
<keyword evidence="9" id="KW-0539">Nucleus</keyword>
<organism evidence="19 20">
    <name type="scientific">Elaphomyces granulatus</name>
    <dbReference type="NCBI Taxonomy" id="519963"/>
    <lineage>
        <taxon>Eukaryota</taxon>
        <taxon>Fungi</taxon>
        <taxon>Dikarya</taxon>
        <taxon>Ascomycota</taxon>
        <taxon>Pezizomycotina</taxon>
        <taxon>Eurotiomycetes</taxon>
        <taxon>Eurotiomycetidae</taxon>
        <taxon>Eurotiales</taxon>
        <taxon>Elaphomycetaceae</taxon>
        <taxon>Elaphomyces</taxon>
    </lineage>
</organism>
<evidence type="ECO:0000256" key="13">
    <source>
        <dbReference type="ARBA" id="ARBA00044024"/>
    </source>
</evidence>
<dbReference type="GO" id="GO:0030527">
    <property type="term" value="F:structural constituent of chromatin"/>
    <property type="evidence" value="ECO:0007669"/>
    <property type="project" value="InterPro"/>
</dbReference>
<feature type="domain" description="Core Histone H2A/H2B/H3" evidence="18">
    <location>
        <begin position="93"/>
        <end position="185"/>
    </location>
</feature>
<proteinExistence type="inferred from homology"/>
<comment type="subunit">
    <text evidence="13">Component of centromeric nucleosomes, where DNA is wrapped around a histone octamer core. The octamer contains two molecules each of H2A, H2B, CSE4/CENPA and H4 assembled in one CSE4-H4 heterotetramer and two H2A-H2B heterodimers. Interacts with the inner kinetochore.</text>
</comment>
<dbReference type="FunFam" id="1.10.20.10:FF:000087">
    <property type="entry name" value="Probable histone 3"/>
    <property type="match status" value="1"/>
</dbReference>
<feature type="compositionally biased region" description="Acidic residues" evidence="17">
    <location>
        <begin position="23"/>
        <end position="43"/>
    </location>
</feature>
<evidence type="ECO:0000256" key="1">
    <source>
        <dbReference type="ARBA" id="ARBA00002001"/>
    </source>
</evidence>
<dbReference type="SMART" id="SM00428">
    <property type="entry name" value="H3"/>
    <property type="match status" value="1"/>
</dbReference>
<sequence>MPPKTGRASGRQKAASKTKEPTTAEEENVLESGEGDQEPEEAEAGPSNAAPATVSSRKKRKPSGIAKGGRRPRPSNVQPGDPTPQGRRRRYRPGTAAIKEIRRYQRSYDLLLRKLPFARLVREVAVEMLPTDVGAELRWQSHAIQALQEAAEAFLVHLFEDTNLCAIHAKRVTIMQKDIQLARRIRGIWGGLG</sequence>
<dbReference type="PROSITE" id="PS00959">
    <property type="entry name" value="HISTONE_H3_2"/>
    <property type="match status" value="1"/>
</dbReference>
<dbReference type="Proteomes" id="UP000243515">
    <property type="component" value="Unassembled WGS sequence"/>
</dbReference>
<evidence type="ECO:0000256" key="12">
    <source>
        <dbReference type="ARBA" id="ARBA00043846"/>
    </source>
</evidence>
<evidence type="ECO:0000256" key="10">
    <source>
        <dbReference type="ARBA" id="ARBA00023269"/>
    </source>
</evidence>
<evidence type="ECO:0000256" key="6">
    <source>
        <dbReference type="ARBA" id="ARBA00020835"/>
    </source>
</evidence>
<evidence type="ECO:0000256" key="17">
    <source>
        <dbReference type="SAM" id="MobiDB-lite"/>
    </source>
</evidence>
<keyword evidence="11" id="KW-0137">Centromere</keyword>
<dbReference type="AlphaFoldDB" id="A0A232LTL8"/>
<dbReference type="GO" id="GO:0019237">
    <property type="term" value="F:centromeric DNA binding"/>
    <property type="evidence" value="ECO:0007669"/>
    <property type="project" value="EnsemblFungi"/>
</dbReference>
<comment type="subunit">
    <text evidence="5">The nucleosome is a histone octamer containing two molecules each of H2A, H2B, H3 and H4 assembled in one H3-H4 heterotetramer and two H2A-H2B heterodimers. The octamer wraps approximately 147 bp of DNA.</text>
</comment>
<dbReference type="CDD" id="cd22911">
    <property type="entry name" value="HFD_H3"/>
    <property type="match status" value="1"/>
</dbReference>
<feature type="region of interest" description="Disordered" evidence="17">
    <location>
        <begin position="1"/>
        <end position="92"/>
    </location>
</feature>
<gene>
    <name evidence="19" type="ORF">Egran_04734</name>
</gene>
<dbReference type="GO" id="GO:0051382">
    <property type="term" value="P:kinetochore assembly"/>
    <property type="evidence" value="ECO:0007669"/>
    <property type="project" value="EnsemblFungi"/>
</dbReference>
<dbReference type="PRINTS" id="PR00622">
    <property type="entry name" value="HISTONEH3"/>
</dbReference>
<evidence type="ECO:0000256" key="11">
    <source>
        <dbReference type="ARBA" id="ARBA00023328"/>
    </source>
</evidence>
<dbReference type="Pfam" id="PF00125">
    <property type="entry name" value="Histone"/>
    <property type="match status" value="1"/>
</dbReference>
<evidence type="ECO:0000256" key="4">
    <source>
        <dbReference type="ARBA" id="ARBA00010343"/>
    </source>
</evidence>
<evidence type="ECO:0000256" key="2">
    <source>
        <dbReference type="ARBA" id="ARBA00004123"/>
    </source>
</evidence>
<dbReference type="GO" id="GO:0000776">
    <property type="term" value="C:kinetochore"/>
    <property type="evidence" value="ECO:0007669"/>
    <property type="project" value="EnsemblFungi"/>
</dbReference>
<comment type="subcellular location">
    <subcellularLocation>
        <location evidence="3">Chromosome</location>
        <location evidence="3">Centromere</location>
    </subcellularLocation>
    <subcellularLocation>
        <location evidence="2">Nucleus</location>
    </subcellularLocation>
</comment>
<feature type="compositionally biased region" description="Basic residues" evidence="17">
    <location>
        <begin position="56"/>
        <end position="73"/>
    </location>
</feature>
<dbReference type="Gene3D" id="1.10.20.10">
    <property type="entry name" value="Histone, subunit A"/>
    <property type="match status" value="1"/>
</dbReference>
<dbReference type="GO" id="GO:0046982">
    <property type="term" value="F:protein heterodimerization activity"/>
    <property type="evidence" value="ECO:0007669"/>
    <property type="project" value="InterPro"/>
</dbReference>
<dbReference type="GO" id="GO:0000070">
    <property type="term" value="P:mitotic sister chromatid segregation"/>
    <property type="evidence" value="ECO:0007669"/>
    <property type="project" value="EnsemblFungi"/>
</dbReference>
<dbReference type="InterPro" id="IPR000164">
    <property type="entry name" value="Histone_H3/CENP-A"/>
</dbReference>
<dbReference type="InterPro" id="IPR007125">
    <property type="entry name" value="H2A/H2B/H3"/>
</dbReference>
<comment type="caution">
    <text evidence="19">The sequence shown here is derived from an EMBL/GenBank/DDBJ whole genome shotgun (WGS) entry which is preliminary data.</text>
</comment>
<dbReference type="SUPFAM" id="SSF47113">
    <property type="entry name" value="Histone-fold"/>
    <property type="match status" value="1"/>
</dbReference>
<dbReference type="InterPro" id="IPR009072">
    <property type="entry name" value="Histone-fold"/>
</dbReference>